<dbReference type="Proteomes" id="UP000011082">
    <property type="component" value="Unassembled WGS sequence"/>
</dbReference>
<dbReference type="RefSeq" id="XP_007605059.1">
    <property type="nucleotide sequence ID" value="XM_007604997.1"/>
</dbReference>
<reference evidence="3" key="1">
    <citation type="submission" date="2011-05" db="EMBL/GenBank/DDBJ databases">
        <title>The genome sequence of Vittaforma corneae strain ATCC 50505.</title>
        <authorList>
            <consortium name="The Broad Institute Genome Sequencing Platform"/>
            <person name="Cuomo C."/>
            <person name="Didier E."/>
            <person name="Bowers L."/>
            <person name="Young S.K."/>
            <person name="Zeng Q."/>
            <person name="Gargeya S."/>
            <person name="Fitzgerald M."/>
            <person name="Haas B."/>
            <person name="Abouelleil A."/>
            <person name="Alvarado L."/>
            <person name="Arachchi H.M."/>
            <person name="Berlin A."/>
            <person name="Chapman S.B."/>
            <person name="Gearin G."/>
            <person name="Goldberg J."/>
            <person name="Griggs A."/>
            <person name="Gujja S."/>
            <person name="Hansen M."/>
            <person name="Heiman D."/>
            <person name="Howarth C."/>
            <person name="Larimer J."/>
            <person name="Lui A."/>
            <person name="MacDonald P.J.P."/>
            <person name="McCowen C."/>
            <person name="Montmayeur A."/>
            <person name="Murphy C."/>
            <person name="Neiman D."/>
            <person name="Pearson M."/>
            <person name="Priest M."/>
            <person name="Roberts A."/>
            <person name="Saif S."/>
            <person name="Shea T."/>
            <person name="Sisk P."/>
            <person name="Stolte C."/>
            <person name="Sykes S."/>
            <person name="Wortman J."/>
            <person name="Nusbaum C."/>
            <person name="Birren B."/>
        </authorList>
    </citation>
    <scope>NUCLEOTIDE SEQUENCE [LARGE SCALE GENOMIC DNA]</scope>
    <source>
        <strain evidence="3">ATCC 50505</strain>
    </source>
</reference>
<dbReference type="OrthoDB" id="2192946at2759"/>
<dbReference type="EMBL" id="JH370145">
    <property type="protein sequence ID" value="ELA41373.1"/>
    <property type="molecule type" value="Genomic_DNA"/>
</dbReference>
<dbReference type="HOGENOM" id="CLU_1403429_0_0_1"/>
<protein>
    <submittedName>
        <fullName evidence="2">Uncharacterized protein</fullName>
    </submittedName>
</protein>
<keyword evidence="1" id="KW-0175">Coiled coil</keyword>
<dbReference type="VEuPathDB" id="MicrosporidiaDB:VICG_01614"/>
<evidence type="ECO:0000313" key="3">
    <source>
        <dbReference type="Proteomes" id="UP000011082"/>
    </source>
</evidence>
<name>L2GKG3_VITCO</name>
<accession>L2GKG3</accession>
<organism evidence="2 3">
    <name type="scientific">Vittaforma corneae (strain ATCC 50505)</name>
    <name type="common">Microsporidian parasite</name>
    <name type="synonym">Nosema corneum</name>
    <dbReference type="NCBI Taxonomy" id="993615"/>
    <lineage>
        <taxon>Eukaryota</taxon>
        <taxon>Fungi</taxon>
        <taxon>Fungi incertae sedis</taxon>
        <taxon>Microsporidia</taxon>
        <taxon>Nosematidae</taxon>
        <taxon>Vittaforma</taxon>
    </lineage>
</organism>
<gene>
    <name evidence="2" type="ORF">VICG_01614</name>
</gene>
<evidence type="ECO:0000313" key="2">
    <source>
        <dbReference type="EMBL" id="ELA41373.1"/>
    </source>
</evidence>
<dbReference type="AlphaFoldDB" id="L2GKG3"/>
<feature type="coiled-coil region" evidence="1">
    <location>
        <begin position="70"/>
        <end position="97"/>
    </location>
</feature>
<proteinExistence type="predicted"/>
<keyword evidence="3" id="KW-1185">Reference proteome</keyword>
<dbReference type="GeneID" id="19882324"/>
<evidence type="ECO:0000256" key="1">
    <source>
        <dbReference type="SAM" id="Coils"/>
    </source>
</evidence>
<dbReference type="InParanoid" id="L2GKG3"/>
<sequence>MDQVQRLQRKALMEDLFYLLSGFDTSSTFLADNPPSISCTSYDLSCFLPFEFLIFKIREFYKVEPFDGFVQSYLKKLSGLKNKVESTEELFVSLQEEFQLFRDLDRIYNVALKNPSDFPFSANRKNLADVSIDVLRGFQSQETAEIMSCINRWINQADPTALVEVRIPEEFTTSHWKDMFKIKAINLGRCSWRA</sequence>